<keyword evidence="2" id="KW-1185">Reference proteome</keyword>
<accession>A0ACB7SW97</accession>
<sequence length="59" mass="6502">MTVRSATVQLCVWAILHLIATPRLGAIHREPGHLRDEASTRIASQGARGGTGNERRRTR</sequence>
<protein>
    <submittedName>
        <fullName evidence="1">Uncharacterized protein</fullName>
    </submittedName>
</protein>
<comment type="caution">
    <text evidence="1">The sequence shown here is derived from an EMBL/GenBank/DDBJ whole genome shotgun (WGS) entry which is preliminary data.</text>
</comment>
<gene>
    <name evidence="1" type="ORF">HPB50_006637</name>
</gene>
<reference evidence="1" key="1">
    <citation type="submission" date="2020-05" db="EMBL/GenBank/DDBJ databases">
        <title>Large-scale comparative analyses of tick genomes elucidate their genetic diversity and vector capacities.</title>
        <authorList>
            <person name="Jia N."/>
            <person name="Wang J."/>
            <person name="Shi W."/>
            <person name="Du L."/>
            <person name="Sun Y."/>
            <person name="Zhan W."/>
            <person name="Jiang J."/>
            <person name="Wang Q."/>
            <person name="Zhang B."/>
            <person name="Ji P."/>
            <person name="Sakyi L.B."/>
            <person name="Cui X."/>
            <person name="Yuan T."/>
            <person name="Jiang B."/>
            <person name="Yang W."/>
            <person name="Lam T.T.-Y."/>
            <person name="Chang Q."/>
            <person name="Ding S."/>
            <person name="Wang X."/>
            <person name="Zhu J."/>
            <person name="Ruan X."/>
            <person name="Zhao L."/>
            <person name="Wei J."/>
            <person name="Que T."/>
            <person name="Du C."/>
            <person name="Cheng J."/>
            <person name="Dai P."/>
            <person name="Han X."/>
            <person name="Huang E."/>
            <person name="Gao Y."/>
            <person name="Liu J."/>
            <person name="Shao H."/>
            <person name="Ye R."/>
            <person name="Li L."/>
            <person name="Wei W."/>
            <person name="Wang X."/>
            <person name="Wang C."/>
            <person name="Yang T."/>
            <person name="Huo Q."/>
            <person name="Li W."/>
            <person name="Guo W."/>
            <person name="Chen H."/>
            <person name="Zhou L."/>
            <person name="Ni X."/>
            <person name="Tian J."/>
            <person name="Zhou Y."/>
            <person name="Sheng Y."/>
            <person name="Liu T."/>
            <person name="Pan Y."/>
            <person name="Xia L."/>
            <person name="Li J."/>
            <person name="Zhao F."/>
            <person name="Cao W."/>
        </authorList>
    </citation>
    <scope>NUCLEOTIDE SEQUENCE</scope>
    <source>
        <strain evidence="1">Hyas-2018</strain>
    </source>
</reference>
<evidence type="ECO:0000313" key="1">
    <source>
        <dbReference type="EMBL" id="KAH6938059.1"/>
    </source>
</evidence>
<dbReference type="EMBL" id="CM023482">
    <property type="protein sequence ID" value="KAH6938059.1"/>
    <property type="molecule type" value="Genomic_DNA"/>
</dbReference>
<proteinExistence type="predicted"/>
<name>A0ACB7SW97_HYAAI</name>
<evidence type="ECO:0000313" key="2">
    <source>
        <dbReference type="Proteomes" id="UP000821845"/>
    </source>
</evidence>
<dbReference type="Proteomes" id="UP000821845">
    <property type="component" value="Chromosome 2"/>
</dbReference>
<organism evidence="1 2">
    <name type="scientific">Hyalomma asiaticum</name>
    <name type="common">Tick</name>
    <dbReference type="NCBI Taxonomy" id="266040"/>
    <lineage>
        <taxon>Eukaryota</taxon>
        <taxon>Metazoa</taxon>
        <taxon>Ecdysozoa</taxon>
        <taxon>Arthropoda</taxon>
        <taxon>Chelicerata</taxon>
        <taxon>Arachnida</taxon>
        <taxon>Acari</taxon>
        <taxon>Parasitiformes</taxon>
        <taxon>Ixodida</taxon>
        <taxon>Ixodoidea</taxon>
        <taxon>Ixodidae</taxon>
        <taxon>Hyalomminae</taxon>
        <taxon>Hyalomma</taxon>
    </lineage>
</organism>